<comment type="caution">
    <text evidence="2">The sequence shown here is derived from an EMBL/GenBank/DDBJ whole genome shotgun (WGS) entry which is preliminary data.</text>
</comment>
<name>A0A366IC48_9FIRM</name>
<evidence type="ECO:0000313" key="3">
    <source>
        <dbReference type="Proteomes" id="UP000253490"/>
    </source>
</evidence>
<dbReference type="AlphaFoldDB" id="A0A366IC48"/>
<dbReference type="PROSITE" id="PS51257">
    <property type="entry name" value="PROKAR_LIPOPROTEIN"/>
    <property type="match status" value="1"/>
</dbReference>
<accession>A0A366IC48</accession>
<keyword evidence="3" id="KW-1185">Reference proteome</keyword>
<organism evidence="2 3">
    <name type="scientific">Alkalibaculum bacchi</name>
    <dbReference type="NCBI Taxonomy" id="645887"/>
    <lineage>
        <taxon>Bacteria</taxon>
        <taxon>Bacillati</taxon>
        <taxon>Bacillota</taxon>
        <taxon>Clostridia</taxon>
        <taxon>Eubacteriales</taxon>
        <taxon>Eubacteriaceae</taxon>
        <taxon>Alkalibaculum</taxon>
    </lineage>
</organism>
<dbReference type="EMBL" id="QNRX01000005">
    <property type="protein sequence ID" value="RBP66645.1"/>
    <property type="molecule type" value="Genomic_DNA"/>
</dbReference>
<reference evidence="2 3" key="1">
    <citation type="submission" date="2018-06" db="EMBL/GenBank/DDBJ databases">
        <title>Genomic Encyclopedia of Type Strains, Phase IV (KMG-IV): sequencing the most valuable type-strain genomes for metagenomic binning, comparative biology and taxonomic classification.</title>
        <authorList>
            <person name="Goeker M."/>
        </authorList>
    </citation>
    <scope>NUCLEOTIDE SEQUENCE [LARGE SCALE GENOMIC DNA]</scope>
    <source>
        <strain evidence="2 3">DSM 22112</strain>
    </source>
</reference>
<evidence type="ECO:0008006" key="4">
    <source>
        <dbReference type="Google" id="ProtNLM"/>
    </source>
</evidence>
<dbReference type="RefSeq" id="WP_113920080.1">
    <property type="nucleotide sequence ID" value="NZ_QNRX01000005.1"/>
</dbReference>
<feature type="signal peptide" evidence="1">
    <location>
        <begin position="1"/>
        <end position="18"/>
    </location>
</feature>
<protein>
    <recommendedName>
        <fullName evidence="4">Lipoprotein</fullName>
    </recommendedName>
</protein>
<keyword evidence="1" id="KW-0732">Signal</keyword>
<proteinExistence type="predicted"/>
<gene>
    <name evidence="2" type="ORF">DES36_10524</name>
</gene>
<sequence>MKKPMALCAILFCTLLLAGCFTTKVEESDTLREESITPLPEMTISPAILTVAEENIQALVTNSNGSGVIYDYNTNKNIRLIEINVIENKGDLMPVVINSNRSSLDFKKGRCYFEYNMDKNELNMGFQGDNNGYIGTATFTDTFDVKEKTEGYFTKTQMHLNSNTKIKVGEAIPIALAIESNSDEVATWPIEKYIEEPNLLKEYERSYLITVTFLEEDA</sequence>
<evidence type="ECO:0000313" key="2">
    <source>
        <dbReference type="EMBL" id="RBP66645.1"/>
    </source>
</evidence>
<evidence type="ECO:0000256" key="1">
    <source>
        <dbReference type="SAM" id="SignalP"/>
    </source>
</evidence>
<feature type="chain" id="PRO_5039190560" description="Lipoprotein" evidence="1">
    <location>
        <begin position="19"/>
        <end position="218"/>
    </location>
</feature>
<dbReference type="Proteomes" id="UP000253490">
    <property type="component" value="Unassembled WGS sequence"/>
</dbReference>